<dbReference type="EMBL" id="CP000301">
    <property type="protein sequence ID" value="ABD87125.1"/>
    <property type="molecule type" value="Genomic_DNA"/>
</dbReference>
<organism evidence="1">
    <name type="scientific">Rhodopseudomonas palustris (strain BisB18)</name>
    <dbReference type="NCBI Taxonomy" id="316056"/>
    <lineage>
        <taxon>Bacteria</taxon>
        <taxon>Pseudomonadati</taxon>
        <taxon>Pseudomonadota</taxon>
        <taxon>Alphaproteobacteria</taxon>
        <taxon>Hyphomicrobiales</taxon>
        <taxon>Nitrobacteraceae</taxon>
        <taxon>Rhodopseudomonas</taxon>
    </lineage>
</organism>
<dbReference type="AlphaFoldDB" id="Q218R1"/>
<protein>
    <submittedName>
        <fullName evidence="1">Uncharacterized protein</fullName>
    </submittedName>
</protein>
<dbReference type="KEGG" id="rpc:RPC_1563"/>
<dbReference type="STRING" id="316056.RPC_1563"/>
<sequence length="104" mass="11686">MDVEMTIEDDNPYEPGSPMDLEQARELAKLLSTVSVYRTKRDNEFAQDLTELANKMHPEPGEALLKQTQIWITEISKLLSGQSAEVSRILGLPDQADEPKGMLQ</sequence>
<evidence type="ECO:0000313" key="1">
    <source>
        <dbReference type="EMBL" id="ABD87125.1"/>
    </source>
</evidence>
<dbReference type="HOGENOM" id="CLU_2248041_0_0_5"/>
<reference evidence="1" key="1">
    <citation type="submission" date="2006-03" db="EMBL/GenBank/DDBJ databases">
        <title>Complete sequence of Rhodopseudomonas palustris BisB18.</title>
        <authorList>
            <consortium name="US DOE Joint Genome Institute"/>
            <person name="Copeland A."/>
            <person name="Lucas S."/>
            <person name="Lapidus A."/>
            <person name="Barry K."/>
            <person name="Detter J.C."/>
            <person name="Glavina del Rio T."/>
            <person name="Hammon N."/>
            <person name="Israni S."/>
            <person name="Dalin E."/>
            <person name="Tice H."/>
            <person name="Pitluck S."/>
            <person name="Chain P."/>
            <person name="Malfatti S."/>
            <person name="Shin M."/>
            <person name="Vergez L."/>
            <person name="Schmutz J."/>
            <person name="Larimer F."/>
            <person name="Land M."/>
            <person name="Hauser L."/>
            <person name="Pelletier D.A."/>
            <person name="Kyrpides N."/>
            <person name="Anderson I."/>
            <person name="Oda Y."/>
            <person name="Harwood C.S."/>
            <person name="Richardson P."/>
        </authorList>
    </citation>
    <scope>NUCLEOTIDE SEQUENCE [LARGE SCALE GENOMIC DNA]</scope>
    <source>
        <strain evidence="1">BisB18</strain>
    </source>
</reference>
<proteinExistence type="predicted"/>
<accession>Q218R1</accession>
<name>Q218R1_RHOPB</name>
<gene>
    <name evidence="1" type="ordered locus">RPC_1563</name>
</gene>